<gene>
    <name evidence="1" type="ORF">IEO21_03800</name>
</gene>
<dbReference type="Proteomes" id="UP000639403">
    <property type="component" value="Unassembled WGS sequence"/>
</dbReference>
<proteinExistence type="predicted"/>
<evidence type="ECO:0000313" key="2">
    <source>
        <dbReference type="Proteomes" id="UP000639403"/>
    </source>
</evidence>
<accession>A0A8H7P548</accession>
<protein>
    <submittedName>
        <fullName evidence="1">Uncharacterized protein</fullName>
    </submittedName>
</protein>
<dbReference type="AlphaFoldDB" id="A0A8H7P548"/>
<evidence type="ECO:0000313" key="1">
    <source>
        <dbReference type="EMBL" id="KAF9816926.1"/>
    </source>
</evidence>
<reference evidence="1" key="1">
    <citation type="submission" date="2020-11" db="EMBL/GenBank/DDBJ databases">
        <authorList>
            <person name="Koelle M."/>
            <person name="Horta M.A.C."/>
            <person name="Nowrousian M."/>
            <person name="Ohm R.A."/>
            <person name="Benz P."/>
            <person name="Pilgard A."/>
        </authorList>
    </citation>
    <scope>NUCLEOTIDE SEQUENCE</scope>
    <source>
        <strain evidence="1">FPRL280</strain>
    </source>
</reference>
<sequence>MGGNAFRGKLSTALFPRMSPHTYQALRARLLPLVQSQFESVAVPREAPEKVDHGDLDFVVTRPRPGTSPSTVQKVLRATHSIPQEGNRTSNYAIPANAFDLGAEWERILFLHSYGDTGMIFGVLARMAGLSLNVHGLKVRLLIPRTTFHLTSSLQDILAFYGLSKSRWNEGFETQRDVFEWVAMSPLFDAQRIVPSDRTHDRGRKARGARSMFQNFLDFAQERAVAASLDGNAAPSAKPRITQDDALRFFGKEAERAALLRASAIKEHARAKFSGSFMEKCTGMQGLSVKWLMDAIRERLVEGYVRQRGVTQGQPTDQTTGPFTVSVWELALFEMSKADVASFALQVKAEMEAAGTFEAKWAEENARKAQKQMPK</sequence>
<dbReference type="EMBL" id="JADOXO010000050">
    <property type="protein sequence ID" value="KAF9816926.1"/>
    <property type="molecule type" value="Genomic_DNA"/>
</dbReference>
<comment type="caution">
    <text evidence="1">The sequence shown here is derived from an EMBL/GenBank/DDBJ whole genome shotgun (WGS) entry which is preliminary data.</text>
</comment>
<name>A0A8H7P548_9APHY</name>
<reference evidence="1" key="2">
    <citation type="journal article" name="Front. Microbiol.">
        <title>Degradative Capacity of Two Strains of Rhodonia placenta: From Phenotype to Genotype.</title>
        <authorList>
            <person name="Kolle M."/>
            <person name="Horta M.A.C."/>
            <person name="Nowrousian M."/>
            <person name="Ohm R.A."/>
            <person name="Benz J.P."/>
            <person name="Pilgard A."/>
        </authorList>
    </citation>
    <scope>NUCLEOTIDE SEQUENCE</scope>
    <source>
        <strain evidence="1">FPRL280</strain>
    </source>
</reference>
<organism evidence="1 2">
    <name type="scientific">Rhodonia placenta</name>
    <dbReference type="NCBI Taxonomy" id="104341"/>
    <lineage>
        <taxon>Eukaryota</taxon>
        <taxon>Fungi</taxon>
        <taxon>Dikarya</taxon>
        <taxon>Basidiomycota</taxon>
        <taxon>Agaricomycotina</taxon>
        <taxon>Agaricomycetes</taxon>
        <taxon>Polyporales</taxon>
        <taxon>Adustoporiaceae</taxon>
        <taxon>Rhodonia</taxon>
    </lineage>
</organism>